<evidence type="ECO:0000256" key="1">
    <source>
        <dbReference type="SAM" id="Phobius"/>
    </source>
</evidence>
<protein>
    <submittedName>
        <fullName evidence="2">Uncharacterized protein</fullName>
    </submittedName>
</protein>
<proteinExistence type="predicted"/>
<feature type="transmembrane region" description="Helical" evidence="1">
    <location>
        <begin position="42"/>
        <end position="72"/>
    </location>
</feature>
<name>A0AAU7YLZ2_9RICK</name>
<accession>A0AAU7YLZ2</accession>
<keyword evidence="1" id="KW-0812">Transmembrane</keyword>
<gene>
    <name evidence="2" type="ORF">ABS861_04405</name>
</gene>
<keyword evidence="1" id="KW-1133">Transmembrane helix</keyword>
<evidence type="ECO:0000313" key="2">
    <source>
        <dbReference type="EMBL" id="XCA34615.1"/>
    </source>
</evidence>
<keyword evidence="1" id="KW-0472">Membrane</keyword>
<organism evidence="2">
    <name type="scientific">Wolbachia endosymbiont of Oeneis ivallda</name>
    <dbReference type="NCBI Taxonomy" id="3171168"/>
    <lineage>
        <taxon>Bacteria</taxon>
        <taxon>Pseudomonadati</taxon>
        <taxon>Pseudomonadota</taxon>
        <taxon>Alphaproteobacteria</taxon>
        <taxon>Rickettsiales</taxon>
        <taxon>Anaplasmataceae</taxon>
        <taxon>Wolbachieae</taxon>
        <taxon>Wolbachia</taxon>
    </lineage>
</organism>
<feature type="transmembrane region" description="Helical" evidence="1">
    <location>
        <begin position="112"/>
        <end position="140"/>
    </location>
</feature>
<dbReference type="EMBL" id="CP158587">
    <property type="protein sequence ID" value="XCA34615.1"/>
    <property type="molecule type" value="Genomic_DNA"/>
</dbReference>
<dbReference type="AlphaFoldDB" id="A0AAU7YLZ2"/>
<sequence length="149" mass="17184">MNNLLNILFILTPLLLITLVYFQRKLNSIFLCKEQNALEKQFVYKLLYFINDIIVLFTEGYVWMAITFIIVTEGRGNYLPLTMILIMMSLVSFICISFYYSIKLNAVQKNVVLLISIGTLSAVSRGLAIFFIATIMNYFFDLGLHVLDI</sequence>
<feature type="transmembrane region" description="Helical" evidence="1">
    <location>
        <begin position="6"/>
        <end position="22"/>
    </location>
</feature>
<feature type="transmembrane region" description="Helical" evidence="1">
    <location>
        <begin position="78"/>
        <end position="100"/>
    </location>
</feature>
<reference evidence="2" key="1">
    <citation type="submission" date="2024-06" db="EMBL/GenBank/DDBJ databases">
        <title>Genome assembly of the Oeneis chryxus ivallda.</title>
        <authorList>
            <person name="MacDonald Z."/>
            <person name="Shaffer H.B."/>
            <person name="Gillespie T."/>
            <person name="Marimuthu M.P.A."/>
            <person name="Nguyen O."/>
            <person name="Fairbairn C.W."/>
            <person name="Seligmann W.E."/>
            <person name="Escalona M."/>
            <person name="Miller C."/>
            <person name="Toffelmier E."/>
        </authorList>
    </citation>
    <scope>NUCLEOTIDE SEQUENCE</scope>
    <source>
        <strain evidence="2">CCGP_102_HBS-TG_Oc004</strain>
    </source>
</reference>